<dbReference type="eggNOG" id="KOG3045">
    <property type="taxonomic scope" value="Eukaryota"/>
</dbReference>
<dbReference type="EMBL" id="KL662182">
    <property type="protein sequence ID" value="KFM28779.1"/>
    <property type="molecule type" value="Genomic_DNA"/>
</dbReference>
<dbReference type="OrthoDB" id="10258825at2759"/>
<organism evidence="15 16">
    <name type="scientific">Auxenochlorella protothecoides</name>
    <name type="common">Green microalga</name>
    <name type="synonym">Chlorella protothecoides</name>
    <dbReference type="NCBI Taxonomy" id="3075"/>
    <lineage>
        <taxon>Eukaryota</taxon>
        <taxon>Viridiplantae</taxon>
        <taxon>Chlorophyta</taxon>
        <taxon>core chlorophytes</taxon>
        <taxon>Trebouxiophyceae</taxon>
        <taxon>Chlorellales</taxon>
        <taxon>Chlorellaceae</taxon>
        <taxon>Auxenochlorella</taxon>
    </lineage>
</organism>
<gene>
    <name evidence="15" type="ORF">F751_6300</name>
</gene>
<evidence type="ECO:0000256" key="10">
    <source>
        <dbReference type="ARBA" id="ARBA00023204"/>
    </source>
</evidence>
<dbReference type="RefSeq" id="XP_011401826.1">
    <property type="nucleotide sequence ID" value="XM_011403524.1"/>
</dbReference>
<dbReference type="PANTHER" id="PTHR12787:SF0">
    <property type="entry name" value="RIBOSOMAL RNA-PROCESSING PROTEIN 8"/>
    <property type="match status" value="1"/>
</dbReference>
<name>A0A087SSS5_AUXPR</name>
<accession>A0A087SSS5</accession>
<dbReference type="eggNOG" id="KOG2841">
    <property type="taxonomic scope" value="Eukaryota"/>
</dbReference>
<sequence>MRNVRWQFGDIVPDYLAGPNTAILFLSLRFHLLKPEYIYGRMKALQRAYRLRVLLCHVDTEDAVGPLGEVTKAAIGLECTLICGFSPQECARYIETYKSYESKPADSIQKSVGSDFVSTATAALTSLRGVNKTDVKTLGDRFHEPFRNTLVPQAAPEKAGKQAARQPFVPGPSLPAQKLSSGKNKGSILDRMRQRLTGGRFRWLNEQMYTSEGADAQRLMQQHPAYFDEYHEGFREQTRSWPQLPVETALSWLASCPKAWRVADLGCGDAQLAVRAAQRVFSYDLVARAPGVVAANMADLPLGDAAVDAAVMCLALMGTDYPAFLREAVRILKPGGILWIAEVQSRFMQESGQGSILEPFIAAVEGLGTELKFRDEKNPYFLLLRFKKQSKAAVADVELDEDEAAWPTLRACQYKKR</sequence>
<evidence type="ECO:0000256" key="6">
    <source>
        <dbReference type="ARBA" id="ARBA00022679"/>
    </source>
</evidence>
<keyword evidence="11 12" id="KW-0539">Nucleus</keyword>
<evidence type="ECO:0000256" key="4">
    <source>
        <dbReference type="ARBA" id="ARBA00022552"/>
    </source>
</evidence>
<dbReference type="SUPFAM" id="SSF53335">
    <property type="entry name" value="S-adenosyl-L-methionine-dependent methyltransferases"/>
    <property type="match status" value="1"/>
</dbReference>
<dbReference type="NCBIfam" id="TIGR00597">
    <property type="entry name" value="rad10"/>
    <property type="match status" value="1"/>
</dbReference>
<comment type="similarity">
    <text evidence="2 12">Belongs to the methyltransferase superfamily. RRP8 family.</text>
</comment>
<evidence type="ECO:0000256" key="5">
    <source>
        <dbReference type="ARBA" id="ARBA00022603"/>
    </source>
</evidence>
<dbReference type="KEGG" id="apro:F751_6300"/>
<evidence type="ECO:0000256" key="9">
    <source>
        <dbReference type="ARBA" id="ARBA00023125"/>
    </source>
</evidence>
<dbReference type="GO" id="GO:0006364">
    <property type="term" value="P:rRNA processing"/>
    <property type="evidence" value="ECO:0007669"/>
    <property type="project" value="UniProtKB-UniRule"/>
</dbReference>
<dbReference type="STRING" id="3075.A0A087SSS5"/>
<protein>
    <recommendedName>
        <fullName evidence="12">Ribosomal RNA-processing protein 8</fullName>
        <ecNumber evidence="12">2.1.1.-</ecNumber>
    </recommendedName>
</protein>
<dbReference type="InterPro" id="IPR047260">
    <property type="entry name" value="ERCC1-like_central_dom"/>
</dbReference>
<evidence type="ECO:0000256" key="8">
    <source>
        <dbReference type="ARBA" id="ARBA00022763"/>
    </source>
</evidence>
<evidence type="ECO:0000256" key="12">
    <source>
        <dbReference type="RuleBase" id="RU365074"/>
    </source>
</evidence>
<dbReference type="AlphaFoldDB" id="A0A087SSS5"/>
<keyword evidence="4 12" id="KW-0698">rRNA processing</keyword>
<feature type="domain" description="ERCC1-like central" evidence="14">
    <location>
        <begin position="1"/>
        <end position="98"/>
    </location>
</feature>
<keyword evidence="6 12" id="KW-0808">Transferase</keyword>
<dbReference type="FunFam" id="1.10.10.2150:FF:000001">
    <property type="entry name" value="Ribosomal RNA-processing protein 8"/>
    <property type="match status" value="1"/>
</dbReference>
<dbReference type="Gene3D" id="3.40.50.10130">
    <property type="match status" value="1"/>
</dbReference>
<dbReference type="GO" id="GO:0006302">
    <property type="term" value="P:double-strand break repair"/>
    <property type="evidence" value="ECO:0007669"/>
    <property type="project" value="UniProtKB-ARBA"/>
</dbReference>
<evidence type="ECO:0000259" key="14">
    <source>
        <dbReference type="Pfam" id="PF03834"/>
    </source>
</evidence>
<keyword evidence="10" id="KW-0234">DNA repair</keyword>
<proteinExistence type="inferred from homology"/>
<keyword evidence="8" id="KW-0227">DNA damage</keyword>
<dbReference type="InterPro" id="IPR042036">
    <property type="entry name" value="RRP8_N"/>
</dbReference>
<dbReference type="SUPFAM" id="SSF52980">
    <property type="entry name" value="Restriction endonuclease-like"/>
    <property type="match status" value="1"/>
</dbReference>
<evidence type="ECO:0000313" key="15">
    <source>
        <dbReference type="EMBL" id="KFM28779.1"/>
    </source>
</evidence>
<keyword evidence="7 12" id="KW-0949">S-adenosyl-L-methionine</keyword>
<comment type="subcellular location">
    <subcellularLocation>
        <location evidence="1 12">Nucleus</location>
        <location evidence="1 12">Nucleolus</location>
    </subcellularLocation>
</comment>
<dbReference type="InterPro" id="IPR011335">
    <property type="entry name" value="Restrct_endonuc-II-like"/>
</dbReference>
<dbReference type="GO" id="GO:0005730">
    <property type="term" value="C:nucleolus"/>
    <property type="evidence" value="ECO:0007669"/>
    <property type="project" value="UniProtKB-SubCell"/>
</dbReference>
<dbReference type="Pfam" id="PF03834">
    <property type="entry name" value="Rad10"/>
    <property type="match status" value="1"/>
</dbReference>
<evidence type="ECO:0000256" key="13">
    <source>
        <dbReference type="SAM" id="MobiDB-lite"/>
    </source>
</evidence>
<comment type="function">
    <text evidence="12">Probable methyltransferase required to silence rDNA.</text>
</comment>
<dbReference type="Gene3D" id="1.10.10.2150">
    <property type="entry name" value="Ribosomal RNA-processing protein 8, N-terminal domain"/>
    <property type="match status" value="1"/>
</dbReference>
<dbReference type="InterPro" id="IPR029063">
    <property type="entry name" value="SAM-dependent_MTases_sf"/>
</dbReference>
<dbReference type="GO" id="GO:0003677">
    <property type="term" value="F:DNA binding"/>
    <property type="evidence" value="ECO:0007669"/>
    <property type="project" value="UniProtKB-KW"/>
</dbReference>
<dbReference type="Pfam" id="PF05148">
    <property type="entry name" value="Methyltransf_8"/>
    <property type="match status" value="1"/>
</dbReference>
<dbReference type="EC" id="2.1.1.-" evidence="12"/>
<dbReference type="Gene3D" id="1.10.150.20">
    <property type="entry name" value="5' to 3' exonuclease, C-terminal subdomain"/>
    <property type="match status" value="1"/>
</dbReference>
<evidence type="ECO:0000256" key="2">
    <source>
        <dbReference type="ARBA" id="ARBA00006301"/>
    </source>
</evidence>
<dbReference type="GO" id="GO:0032259">
    <property type="term" value="P:methylation"/>
    <property type="evidence" value="ECO:0007669"/>
    <property type="project" value="UniProtKB-KW"/>
</dbReference>
<dbReference type="CDD" id="cd22325">
    <property type="entry name" value="ERCC1_C-like"/>
    <property type="match status" value="1"/>
</dbReference>
<evidence type="ECO:0000313" key="16">
    <source>
        <dbReference type="Proteomes" id="UP000028924"/>
    </source>
</evidence>
<keyword evidence="5 12" id="KW-0489">Methyltransferase</keyword>
<dbReference type="GO" id="GO:0008168">
    <property type="term" value="F:methyltransferase activity"/>
    <property type="evidence" value="ECO:0007669"/>
    <property type="project" value="UniProtKB-KW"/>
</dbReference>
<evidence type="ECO:0000256" key="11">
    <source>
        <dbReference type="ARBA" id="ARBA00023242"/>
    </source>
</evidence>
<keyword evidence="9" id="KW-0238">DNA-binding</keyword>
<evidence type="ECO:0000256" key="3">
    <source>
        <dbReference type="ARBA" id="ARBA00008283"/>
    </source>
</evidence>
<reference evidence="15 16" key="1">
    <citation type="journal article" date="2014" name="BMC Genomics">
        <title>Oil accumulation mechanisms of the oleaginous microalga Chlorella protothecoides revealed through its genome, transcriptomes, and proteomes.</title>
        <authorList>
            <person name="Gao C."/>
            <person name="Wang Y."/>
            <person name="Shen Y."/>
            <person name="Yan D."/>
            <person name="He X."/>
            <person name="Dai J."/>
            <person name="Wu Q."/>
        </authorList>
    </citation>
    <scope>NUCLEOTIDE SEQUENCE [LARGE SCALE GENOMIC DNA]</scope>
    <source>
        <strain evidence="15 16">0710</strain>
    </source>
</reference>
<dbReference type="FunFam" id="3.40.50.10130:FF:000001">
    <property type="entry name" value="DNA excision repair protein ERCC-1"/>
    <property type="match status" value="1"/>
</dbReference>
<dbReference type="GO" id="GO:0006310">
    <property type="term" value="P:DNA recombination"/>
    <property type="evidence" value="ECO:0007669"/>
    <property type="project" value="UniProtKB-ARBA"/>
</dbReference>
<dbReference type="Gene3D" id="3.40.50.150">
    <property type="entry name" value="Vaccinia Virus protein VP39"/>
    <property type="match status" value="1"/>
</dbReference>
<comment type="similarity">
    <text evidence="3">Belongs to the ERCC1/RAD10/SWI10 family.</text>
</comment>
<keyword evidence="16" id="KW-1185">Reference proteome</keyword>
<dbReference type="Proteomes" id="UP000028924">
    <property type="component" value="Unassembled WGS sequence"/>
</dbReference>
<feature type="region of interest" description="Disordered" evidence="13">
    <location>
        <begin position="155"/>
        <end position="187"/>
    </location>
</feature>
<dbReference type="CDD" id="cd02440">
    <property type="entry name" value="AdoMet_MTases"/>
    <property type="match status" value="1"/>
</dbReference>
<dbReference type="InterPro" id="IPR007823">
    <property type="entry name" value="RRP8"/>
</dbReference>
<evidence type="ECO:0000256" key="1">
    <source>
        <dbReference type="ARBA" id="ARBA00004604"/>
    </source>
</evidence>
<dbReference type="GeneID" id="23617691"/>
<evidence type="ECO:0000256" key="7">
    <source>
        <dbReference type="ARBA" id="ARBA00022691"/>
    </source>
</evidence>
<dbReference type="PANTHER" id="PTHR12787">
    <property type="entry name" value="RIBOSOMAL RNA-PROCESSING PROTEIN 8"/>
    <property type="match status" value="1"/>
</dbReference>